<evidence type="ECO:0000256" key="5">
    <source>
        <dbReference type="ARBA" id="ARBA00023136"/>
    </source>
</evidence>
<dbReference type="GO" id="GO:0046933">
    <property type="term" value="F:proton-transporting ATP synthase activity, rotational mechanism"/>
    <property type="evidence" value="ECO:0007669"/>
    <property type="project" value="UniProtKB-UniRule"/>
</dbReference>
<gene>
    <name evidence="7" type="primary">atpH</name>
    <name evidence="8" type="ORF">BGO89_04915</name>
</gene>
<keyword evidence="7" id="KW-0139">CF(1)</keyword>
<accession>A0A1M3L5S2</accession>
<dbReference type="HAMAP" id="MF_01416">
    <property type="entry name" value="ATP_synth_delta_bact"/>
    <property type="match status" value="1"/>
</dbReference>
<keyword evidence="5 7" id="KW-0472">Membrane</keyword>
<dbReference type="Proteomes" id="UP000184233">
    <property type="component" value="Unassembled WGS sequence"/>
</dbReference>
<reference evidence="8 9" key="1">
    <citation type="submission" date="2016-09" db="EMBL/GenBank/DDBJ databases">
        <title>Genome-resolved meta-omics ties microbial dynamics to process performance in biotechnology for thiocyanate degradation.</title>
        <authorList>
            <person name="Kantor R.S."/>
            <person name="Huddy R.J."/>
            <person name="Iyer R."/>
            <person name="Thomas B.C."/>
            <person name="Brown C.T."/>
            <person name="Anantharaman K."/>
            <person name="Tringe S."/>
            <person name="Hettich R.L."/>
            <person name="Harrison S.T."/>
            <person name="Banfield J.F."/>
        </authorList>
    </citation>
    <scope>NUCLEOTIDE SEQUENCE [LARGE SCALE GENOMIC DNA]</scope>
    <source>
        <strain evidence="8">59-99</strain>
    </source>
</reference>
<evidence type="ECO:0000256" key="7">
    <source>
        <dbReference type="HAMAP-Rule" id="MF_01416"/>
    </source>
</evidence>
<dbReference type="PANTHER" id="PTHR11910">
    <property type="entry name" value="ATP SYNTHASE DELTA CHAIN"/>
    <property type="match status" value="1"/>
</dbReference>
<evidence type="ECO:0000313" key="8">
    <source>
        <dbReference type="EMBL" id="OJX60907.1"/>
    </source>
</evidence>
<evidence type="ECO:0000256" key="6">
    <source>
        <dbReference type="ARBA" id="ARBA00023310"/>
    </source>
</evidence>
<comment type="function">
    <text evidence="7">This protein is part of the stalk that links CF(0) to CF(1). It either transmits conformational changes from CF(0) to CF(1) or is implicated in proton conduction.</text>
</comment>
<dbReference type="Pfam" id="PF00213">
    <property type="entry name" value="OSCP"/>
    <property type="match status" value="1"/>
</dbReference>
<dbReference type="AlphaFoldDB" id="A0A1M3L5S2"/>
<organism evidence="8 9">
    <name type="scientific">Candidatus Kapaibacterium thiocyanatum</name>
    <dbReference type="NCBI Taxonomy" id="1895771"/>
    <lineage>
        <taxon>Bacteria</taxon>
        <taxon>Pseudomonadati</taxon>
        <taxon>Candidatus Kapaibacteriota</taxon>
        <taxon>Candidatus Kapaibacteriia</taxon>
        <taxon>Candidatus Kapaibacteriales</taxon>
        <taxon>Candidatus Kapaibacteriaceae</taxon>
        <taxon>Candidatus Kapaibacterium</taxon>
    </lineage>
</organism>
<comment type="similarity">
    <text evidence="7">Belongs to the ATPase delta chain family.</text>
</comment>
<keyword evidence="3 7" id="KW-0375">Hydrogen ion transport</keyword>
<dbReference type="PRINTS" id="PR00125">
    <property type="entry name" value="ATPASEDELTA"/>
</dbReference>
<evidence type="ECO:0000256" key="1">
    <source>
        <dbReference type="ARBA" id="ARBA00004370"/>
    </source>
</evidence>
<keyword evidence="2 7" id="KW-0813">Transport</keyword>
<dbReference type="EMBL" id="MKVH01000003">
    <property type="protein sequence ID" value="OJX60907.1"/>
    <property type="molecule type" value="Genomic_DNA"/>
</dbReference>
<keyword evidence="6 7" id="KW-0066">ATP synthesis</keyword>
<evidence type="ECO:0000256" key="4">
    <source>
        <dbReference type="ARBA" id="ARBA00023065"/>
    </source>
</evidence>
<dbReference type="NCBIfam" id="TIGR01145">
    <property type="entry name" value="ATP_synt_delta"/>
    <property type="match status" value="1"/>
</dbReference>
<comment type="function">
    <text evidence="7">F(1)F(0) ATP synthase produces ATP from ADP in the presence of a proton or sodium gradient. F-type ATPases consist of two structural domains, F(1) containing the extramembraneous catalytic core and F(0) containing the membrane proton channel, linked together by a central stalk and a peripheral stalk. During catalysis, ATP synthesis in the catalytic domain of F(1) is coupled via a rotary mechanism of the central stalk subunits to proton translocation.</text>
</comment>
<proteinExistence type="inferred from homology"/>
<dbReference type="GO" id="GO:0005886">
    <property type="term" value="C:plasma membrane"/>
    <property type="evidence" value="ECO:0007669"/>
    <property type="project" value="UniProtKB-SubCell"/>
</dbReference>
<evidence type="ECO:0000256" key="3">
    <source>
        <dbReference type="ARBA" id="ARBA00022781"/>
    </source>
</evidence>
<protein>
    <recommendedName>
        <fullName evidence="7">ATP synthase subunit delta</fullName>
    </recommendedName>
    <alternativeName>
        <fullName evidence="7">ATP synthase F(1) sector subunit delta</fullName>
    </alternativeName>
    <alternativeName>
        <fullName evidence="7">F-type ATPase subunit delta</fullName>
        <shortName evidence="7">F-ATPase subunit delta</shortName>
    </alternativeName>
</protein>
<dbReference type="STRING" id="1895771.BGO89_04915"/>
<evidence type="ECO:0000256" key="2">
    <source>
        <dbReference type="ARBA" id="ARBA00022448"/>
    </source>
</evidence>
<evidence type="ECO:0000313" key="9">
    <source>
        <dbReference type="Proteomes" id="UP000184233"/>
    </source>
</evidence>
<keyword evidence="7" id="KW-1003">Cell membrane</keyword>
<dbReference type="InterPro" id="IPR000711">
    <property type="entry name" value="ATPase_OSCP/dsu"/>
</dbReference>
<comment type="caution">
    <text evidence="8">The sequence shown here is derived from an EMBL/GenBank/DDBJ whole genome shotgun (WGS) entry which is preliminary data.</text>
</comment>
<keyword evidence="4 7" id="KW-0406">Ion transport</keyword>
<dbReference type="GO" id="GO:0045259">
    <property type="term" value="C:proton-transporting ATP synthase complex"/>
    <property type="evidence" value="ECO:0007669"/>
    <property type="project" value="UniProtKB-KW"/>
</dbReference>
<comment type="subcellular location">
    <subcellularLocation>
        <location evidence="7">Cell membrane</location>
        <topology evidence="7">Peripheral membrane protein</topology>
    </subcellularLocation>
    <subcellularLocation>
        <location evidence="1">Membrane</location>
    </subcellularLocation>
</comment>
<dbReference type="SUPFAM" id="SSF47928">
    <property type="entry name" value="N-terminal domain of the delta subunit of the F1F0-ATP synthase"/>
    <property type="match status" value="1"/>
</dbReference>
<dbReference type="Gene3D" id="1.10.520.20">
    <property type="entry name" value="N-terminal domain of the delta subunit of the F1F0-ATP synthase"/>
    <property type="match status" value="1"/>
</dbReference>
<name>A0A1M3L5S2_9BACT</name>
<dbReference type="InterPro" id="IPR026015">
    <property type="entry name" value="ATP_synth_OSCP/delta_N_sf"/>
</dbReference>
<sequence length="187" mass="20748">MSVQRIARRYATALLNTAIESNQDETVERDLVTFLEIAHGSADLRALLRSPVIEGWRKKNILDEILKGRVSDLTLGFFELAVMKGRMGYYRDIIAAFQDLYDKHRNMIRVDVTSAVALDDAARDKVKAAVAKRTGKTVIPTYHVDPAVLGGVSVRIGDTVLDGTLRHQLEDLREQLMTGSAPSPSLN</sequence>